<dbReference type="PROSITE" id="PS51195">
    <property type="entry name" value="Q_MOTIF"/>
    <property type="match status" value="1"/>
</dbReference>
<organism evidence="12 13">
    <name type="scientific">Candidatus Lambdaproteobacteria bacterium RIFOXYD2_FULL_56_26</name>
    <dbReference type="NCBI Taxonomy" id="1817773"/>
    <lineage>
        <taxon>Bacteria</taxon>
        <taxon>Pseudomonadati</taxon>
        <taxon>Pseudomonadota</taxon>
        <taxon>Candidatus Lambdaproteobacteria</taxon>
    </lineage>
</organism>
<dbReference type="GO" id="GO:0005829">
    <property type="term" value="C:cytosol"/>
    <property type="evidence" value="ECO:0007669"/>
    <property type="project" value="TreeGrafter"/>
</dbReference>
<evidence type="ECO:0000313" key="12">
    <source>
        <dbReference type="EMBL" id="OGH03520.1"/>
    </source>
</evidence>
<proteinExistence type="inferred from homology"/>
<keyword evidence="3 7" id="KW-0347">Helicase</keyword>
<evidence type="ECO:0000256" key="6">
    <source>
        <dbReference type="PROSITE-ProRule" id="PRU00552"/>
    </source>
</evidence>
<dbReference type="Pfam" id="PF00271">
    <property type="entry name" value="Helicase_C"/>
    <property type="match status" value="1"/>
</dbReference>
<dbReference type="PANTHER" id="PTHR47959">
    <property type="entry name" value="ATP-DEPENDENT RNA HELICASE RHLE-RELATED"/>
    <property type="match status" value="1"/>
</dbReference>
<protein>
    <submittedName>
        <fullName evidence="12">DEAD/DEAH box helicase</fullName>
    </submittedName>
</protein>
<evidence type="ECO:0000256" key="7">
    <source>
        <dbReference type="RuleBase" id="RU000492"/>
    </source>
</evidence>
<evidence type="ECO:0000256" key="4">
    <source>
        <dbReference type="ARBA" id="ARBA00022840"/>
    </source>
</evidence>
<dbReference type="CDD" id="cd00268">
    <property type="entry name" value="DEADc"/>
    <property type="match status" value="1"/>
</dbReference>
<evidence type="ECO:0000256" key="3">
    <source>
        <dbReference type="ARBA" id="ARBA00022806"/>
    </source>
</evidence>
<dbReference type="GO" id="GO:0005524">
    <property type="term" value="F:ATP binding"/>
    <property type="evidence" value="ECO:0007669"/>
    <property type="project" value="UniProtKB-KW"/>
</dbReference>
<dbReference type="PROSITE" id="PS51192">
    <property type="entry name" value="HELICASE_ATP_BIND_1"/>
    <property type="match status" value="1"/>
</dbReference>
<comment type="similarity">
    <text evidence="5 7">Belongs to the DEAD box helicase family.</text>
</comment>
<evidence type="ECO:0000256" key="5">
    <source>
        <dbReference type="ARBA" id="ARBA00038437"/>
    </source>
</evidence>
<reference evidence="12 13" key="1">
    <citation type="journal article" date="2016" name="Nat. Commun.">
        <title>Thousands of microbial genomes shed light on interconnected biogeochemical processes in an aquifer system.</title>
        <authorList>
            <person name="Anantharaman K."/>
            <person name="Brown C.T."/>
            <person name="Hug L.A."/>
            <person name="Sharon I."/>
            <person name="Castelle C.J."/>
            <person name="Probst A.J."/>
            <person name="Thomas B.C."/>
            <person name="Singh A."/>
            <person name="Wilkins M.J."/>
            <person name="Karaoz U."/>
            <person name="Brodie E.L."/>
            <person name="Williams K.H."/>
            <person name="Hubbard S.S."/>
            <person name="Banfield J.F."/>
        </authorList>
    </citation>
    <scope>NUCLEOTIDE SEQUENCE [LARGE SCALE GENOMIC DNA]</scope>
</reference>
<dbReference type="GO" id="GO:0003676">
    <property type="term" value="F:nucleic acid binding"/>
    <property type="evidence" value="ECO:0007669"/>
    <property type="project" value="InterPro"/>
</dbReference>
<dbReference type="InterPro" id="IPR001650">
    <property type="entry name" value="Helicase_C-like"/>
</dbReference>
<feature type="short sequence motif" description="Q motif" evidence="6">
    <location>
        <begin position="17"/>
        <end position="45"/>
    </location>
</feature>
<name>A0A1F6GZS3_9PROT</name>
<dbReference type="SMART" id="SM00490">
    <property type="entry name" value="HELICc"/>
    <property type="match status" value="1"/>
</dbReference>
<evidence type="ECO:0000313" key="13">
    <source>
        <dbReference type="Proteomes" id="UP000177583"/>
    </source>
</evidence>
<dbReference type="InterPro" id="IPR014014">
    <property type="entry name" value="RNA_helicase_DEAD_Q_motif"/>
</dbReference>
<dbReference type="SMART" id="SM00487">
    <property type="entry name" value="DEXDc"/>
    <property type="match status" value="1"/>
</dbReference>
<dbReference type="Gene3D" id="3.40.50.300">
    <property type="entry name" value="P-loop containing nucleotide triphosphate hydrolases"/>
    <property type="match status" value="2"/>
</dbReference>
<feature type="compositionally biased region" description="Basic residues" evidence="8">
    <location>
        <begin position="484"/>
        <end position="494"/>
    </location>
</feature>
<feature type="domain" description="DEAD-box RNA helicase Q" evidence="11">
    <location>
        <begin position="17"/>
        <end position="45"/>
    </location>
</feature>
<dbReference type="Proteomes" id="UP000177583">
    <property type="component" value="Unassembled WGS sequence"/>
</dbReference>
<dbReference type="EMBL" id="MFNF01000015">
    <property type="protein sequence ID" value="OGH03520.1"/>
    <property type="molecule type" value="Genomic_DNA"/>
</dbReference>
<keyword evidence="1 7" id="KW-0547">Nucleotide-binding</keyword>
<feature type="domain" description="Helicase ATP-binding" evidence="9">
    <location>
        <begin position="48"/>
        <end position="217"/>
    </location>
</feature>
<dbReference type="AlphaFoldDB" id="A0A1F6GZS3"/>
<evidence type="ECO:0000256" key="1">
    <source>
        <dbReference type="ARBA" id="ARBA00022741"/>
    </source>
</evidence>
<evidence type="ECO:0000259" key="11">
    <source>
        <dbReference type="PROSITE" id="PS51195"/>
    </source>
</evidence>
<comment type="caution">
    <text evidence="12">The sequence shown here is derived from an EMBL/GenBank/DDBJ whole genome shotgun (WGS) entry which is preliminary data.</text>
</comment>
<dbReference type="InterPro" id="IPR044742">
    <property type="entry name" value="DEAD/DEAH_RhlB"/>
</dbReference>
<dbReference type="GO" id="GO:0016787">
    <property type="term" value="F:hydrolase activity"/>
    <property type="evidence" value="ECO:0007669"/>
    <property type="project" value="UniProtKB-KW"/>
</dbReference>
<dbReference type="Pfam" id="PF00270">
    <property type="entry name" value="DEAD"/>
    <property type="match status" value="1"/>
</dbReference>
<dbReference type="InterPro" id="IPR014001">
    <property type="entry name" value="Helicase_ATP-bd"/>
</dbReference>
<dbReference type="InterPro" id="IPR011545">
    <property type="entry name" value="DEAD/DEAH_box_helicase_dom"/>
</dbReference>
<keyword evidence="4 7" id="KW-0067">ATP-binding</keyword>
<dbReference type="InterPro" id="IPR027417">
    <property type="entry name" value="P-loop_NTPase"/>
</dbReference>
<dbReference type="SUPFAM" id="SSF52540">
    <property type="entry name" value="P-loop containing nucleoside triphosphate hydrolases"/>
    <property type="match status" value="1"/>
</dbReference>
<feature type="region of interest" description="Disordered" evidence="8">
    <location>
        <begin position="454"/>
        <end position="494"/>
    </location>
</feature>
<dbReference type="PROSITE" id="PS51194">
    <property type="entry name" value="HELICASE_CTER"/>
    <property type="match status" value="1"/>
</dbReference>
<sequence length="494" mass="53939">MTHPDQQPVPAEETIACEFESFGLSADIVRGLKEAGFKKPSPIQEQAIPFVLAGKDMIAQAQTGTGKTAAFGLPVMSQITQNGGVEVLVVTPTRELASQVSTELFRLGKYAGVKTVAVYGGQSITRQVDLVNKGAQVLVATPGRLLDHLRSGRLKGFAPKVVVLDEADEMLDMGFLEDIEAIFEFLPKKRQTLLFSATMPKAISRLGEKILNQPVHLKITSGATTGVDIEQRYYVIAEHERTDATVRLLESEGPDRTIIFCRTKRETEALSNELISLGYVARALHGDMDQKSRERSIGAFKNAEVEILVATDVAARGLDVTGVSHVINYHMPFDAESYVHRIGRTGRAGKKGVAITLVSPFEFRSIKRIQEVTGAPMVVDQVPSIKDVETLQDQRLVQSILESKVTAGAQRVLARMEQEIELKALATKLLSMIMEKTLVSGPDQIGMRPVEIERLEKRSQGPARPGSGGGSGGRRPFKPGNFHRAGKKPYPAKH</sequence>
<evidence type="ECO:0000256" key="2">
    <source>
        <dbReference type="ARBA" id="ARBA00022801"/>
    </source>
</evidence>
<dbReference type="InterPro" id="IPR000629">
    <property type="entry name" value="RNA-helicase_DEAD-box_CS"/>
</dbReference>
<dbReference type="PROSITE" id="PS00039">
    <property type="entry name" value="DEAD_ATP_HELICASE"/>
    <property type="match status" value="1"/>
</dbReference>
<evidence type="ECO:0000256" key="8">
    <source>
        <dbReference type="SAM" id="MobiDB-lite"/>
    </source>
</evidence>
<keyword evidence="2 7" id="KW-0378">Hydrolase</keyword>
<dbReference type="InterPro" id="IPR050079">
    <property type="entry name" value="DEAD_box_RNA_helicase"/>
</dbReference>
<gene>
    <name evidence="12" type="ORF">A2557_01035</name>
</gene>
<evidence type="ECO:0000259" key="9">
    <source>
        <dbReference type="PROSITE" id="PS51192"/>
    </source>
</evidence>
<dbReference type="GO" id="GO:0003724">
    <property type="term" value="F:RNA helicase activity"/>
    <property type="evidence" value="ECO:0007669"/>
    <property type="project" value="InterPro"/>
</dbReference>
<feature type="domain" description="Helicase C-terminal" evidence="10">
    <location>
        <begin position="228"/>
        <end position="389"/>
    </location>
</feature>
<dbReference type="CDD" id="cd18787">
    <property type="entry name" value="SF2_C_DEAD"/>
    <property type="match status" value="1"/>
</dbReference>
<evidence type="ECO:0000259" key="10">
    <source>
        <dbReference type="PROSITE" id="PS51194"/>
    </source>
</evidence>
<dbReference type="PANTHER" id="PTHR47959:SF1">
    <property type="entry name" value="ATP-DEPENDENT RNA HELICASE DBPA"/>
    <property type="match status" value="1"/>
</dbReference>
<accession>A0A1F6GZS3</accession>